<dbReference type="SUPFAM" id="SSF52047">
    <property type="entry name" value="RNI-like"/>
    <property type="match status" value="1"/>
</dbReference>
<dbReference type="Proteomes" id="UP000792457">
    <property type="component" value="Unassembled WGS sequence"/>
</dbReference>
<comment type="caution">
    <text evidence="3">The sequence shown here is derived from an EMBL/GenBank/DDBJ whole genome shotgun (WGS) entry which is preliminary data.</text>
</comment>
<dbReference type="OrthoDB" id="1708588at2759"/>
<dbReference type="FunFam" id="3.80.10.10:FF:000168">
    <property type="entry name" value="Distal membrane arm assembly complex 2"/>
    <property type="match status" value="1"/>
</dbReference>
<reference evidence="3" key="1">
    <citation type="submission" date="2013-04" db="EMBL/GenBank/DDBJ databases">
        <authorList>
            <person name="Qu J."/>
            <person name="Murali S.C."/>
            <person name="Bandaranaike D."/>
            <person name="Bellair M."/>
            <person name="Blankenburg K."/>
            <person name="Chao H."/>
            <person name="Dinh H."/>
            <person name="Doddapaneni H."/>
            <person name="Downs B."/>
            <person name="Dugan-Rocha S."/>
            <person name="Elkadiri S."/>
            <person name="Gnanaolivu R.D."/>
            <person name="Hernandez B."/>
            <person name="Javaid M."/>
            <person name="Jayaseelan J.C."/>
            <person name="Lee S."/>
            <person name="Li M."/>
            <person name="Ming W."/>
            <person name="Munidasa M."/>
            <person name="Muniz J."/>
            <person name="Nguyen L."/>
            <person name="Ongeri F."/>
            <person name="Osuji N."/>
            <person name="Pu L.-L."/>
            <person name="Puazo M."/>
            <person name="Qu C."/>
            <person name="Quiroz J."/>
            <person name="Raj R."/>
            <person name="Weissenberger G."/>
            <person name="Xin Y."/>
            <person name="Zou X."/>
            <person name="Han Y."/>
            <person name="Richards S."/>
            <person name="Worley K."/>
            <person name="Muzny D."/>
            <person name="Gibbs R."/>
        </authorList>
    </citation>
    <scope>NUCLEOTIDE SEQUENCE</scope>
    <source>
        <strain evidence="3">Sampled in the wild</strain>
    </source>
</reference>
<organism evidence="3 4">
    <name type="scientific">Ladona fulva</name>
    <name type="common">Scarce chaser dragonfly</name>
    <name type="synonym">Libellula fulva</name>
    <dbReference type="NCBI Taxonomy" id="123851"/>
    <lineage>
        <taxon>Eukaryota</taxon>
        <taxon>Metazoa</taxon>
        <taxon>Ecdysozoa</taxon>
        <taxon>Arthropoda</taxon>
        <taxon>Hexapoda</taxon>
        <taxon>Insecta</taxon>
        <taxon>Pterygota</taxon>
        <taxon>Palaeoptera</taxon>
        <taxon>Odonata</taxon>
        <taxon>Epiprocta</taxon>
        <taxon>Anisoptera</taxon>
        <taxon>Libelluloidea</taxon>
        <taxon>Libellulidae</taxon>
        <taxon>Ladona</taxon>
    </lineage>
</organism>
<evidence type="ECO:0000313" key="4">
    <source>
        <dbReference type="Proteomes" id="UP000792457"/>
    </source>
</evidence>
<evidence type="ECO:0000256" key="2">
    <source>
        <dbReference type="ARBA" id="ARBA00076566"/>
    </source>
</evidence>
<gene>
    <name evidence="3" type="ORF">J437_LFUL015076</name>
</gene>
<accession>A0A8K0P3Z1</accession>
<evidence type="ECO:0000313" key="3">
    <source>
        <dbReference type="EMBL" id="KAG8235025.1"/>
    </source>
</evidence>
<proteinExistence type="inferred from homology"/>
<dbReference type="AlphaFoldDB" id="A0A8K0P3Z1"/>
<evidence type="ECO:0000256" key="1">
    <source>
        <dbReference type="ARBA" id="ARBA00006901"/>
    </source>
</evidence>
<name>A0A8K0P3Z1_LADFU</name>
<dbReference type="Gene3D" id="3.80.10.10">
    <property type="entry name" value="Ribonuclease Inhibitor"/>
    <property type="match status" value="1"/>
</dbReference>
<dbReference type="InterPro" id="IPR032675">
    <property type="entry name" value="LRR_dom_sf"/>
</dbReference>
<comment type="similarity">
    <text evidence="1">Belongs to the ATP synthase subunit s family.</text>
</comment>
<dbReference type="EMBL" id="KZ308866">
    <property type="protein sequence ID" value="KAG8235025.1"/>
    <property type="molecule type" value="Genomic_DNA"/>
</dbReference>
<keyword evidence="4" id="KW-1185">Reference proteome</keyword>
<sequence length="299" mass="34802">MKTTEIVSIEFSIFELRAMFTSKLTRLNTFLRPTNNATRRYCSEGNRKKWRTPWINREGEWQSALGVFRVGSGPSSEYLNLVQTKIDLRPSSIKRWWKRAKEDLEIINERYIPERVQILGNDLSAAHFVVFRNGAIKFYGKEEWIRKDEDEEYDLPEKFDPMLCVEAIDASKMSLHYDGLINLINLKRLKWLSFAGCPNIDNWCLDRVSGHFQDTLEYLDITDCPKISAMGLGCLYRMTNLKKLLVSNPNDDKNFELSCLMLEDVLPNLEIVGIKYISIDESSANDERDETNHSKHSQK</sequence>
<reference evidence="3" key="2">
    <citation type="submission" date="2017-10" db="EMBL/GenBank/DDBJ databases">
        <title>Ladona fulva Genome sequencing and assembly.</title>
        <authorList>
            <person name="Murali S."/>
            <person name="Richards S."/>
            <person name="Bandaranaike D."/>
            <person name="Bellair M."/>
            <person name="Blankenburg K."/>
            <person name="Chao H."/>
            <person name="Dinh H."/>
            <person name="Doddapaneni H."/>
            <person name="Dugan-Rocha S."/>
            <person name="Elkadiri S."/>
            <person name="Gnanaolivu R."/>
            <person name="Hernandez B."/>
            <person name="Skinner E."/>
            <person name="Javaid M."/>
            <person name="Lee S."/>
            <person name="Li M."/>
            <person name="Ming W."/>
            <person name="Munidasa M."/>
            <person name="Muniz J."/>
            <person name="Nguyen L."/>
            <person name="Hughes D."/>
            <person name="Osuji N."/>
            <person name="Pu L.-L."/>
            <person name="Puazo M."/>
            <person name="Qu C."/>
            <person name="Quiroz J."/>
            <person name="Raj R."/>
            <person name="Weissenberger G."/>
            <person name="Xin Y."/>
            <person name="Zou X."/>
            <person name="Han Y."/>
            <person name="Worley K."/>
            <person name="Muzny D."/>
            <person name="Gibbs R."/>
        </authorList>
    </citation>
    <scope>NUCLEOTIDE SEQUENCE</scope>
    <source>
        <strain evidence="3">Sampled in the wild</strain>
    </source>
</reference>
<protein>
    <recommendedName>
        <fullName evidence="2">ATP synthase subunit s-like protein</fullName>
    </recommendedName>
</protein>